<gene>
    <name evidence="7" type="ORF">C8E87_0594</name>
</gene>
<organism evidence="7 8">
    <name type="scientific">Paractinoplanes brasiliensis</name>
    <dbReference type="NCBI Taxonomy" id="52695"/>
    <lineage>
        <taxon>Bacteria</taxon>
        <taxon>Bacillati</taxon>
        <taxon>Actinomycetota</taxon>
        <taxon>Actinomycetes</taxon>
        <taxon>Micromonosporales</taxon>
        <taxon>Micromonosporaceae</taxon>
        <taxon>Paractinoplanes</taxon>
    </lineage>
</organism>
<keyword evidence="4 7" id="KW-0067">ATP-binding</keyword>
<evidence type="ECO:0000259" key="6">
    <source>
        <dbReference type="PROSITE" id="PS50893"/>
    </source>
</evidence>
<keyword evidence="8" id="KW-1185">Reference proteome</keyword>
<name>A0A4R6JMP6_9ACTN</name>
<dbReference type="PROSITE" id="PS50893">
    <property type="entry name" value="ABC_TRANSPORTER_2"/>
    <property type="match status" value="1"/>
</dbReference>
<evidence type="ECO:0000256" key="5">
    <source>
        <dbReference type="ARBA" id="ARBA00023251"/>
    </source>
</evidence>
<dbReference type="Gene3D" id="3.40.50.300">
    <property type="entry name" value="P-loop containing nucleotide triphosphate hydrolases"/>
    <property type="match status" value="1"/>
</dbReference>
<dbReference type="OrthoDB" id="9804819at2"/>
<dbReference type="SMART" id="SM00382">
    <property type="entry name" value="AAA"/>
    <property type="match status" value="1"/>
</dbReference>
<dbReference type="GO" id="GO:0005524">
    <property type="term" value="F:ATP binding"/>
    <property type="evidence" value="ECO:0007669"/>
    <property type="project" value="UniProtKB-KW"/>
</dbReference>
<dbReference type="GO" id="GO:0016887">
    <property type="term" value="F:ATP hydrolysis activity"/>
    <property type="evidence" value="ECO:0007669"/>
    <property type="project" value="InterPro"/>
</dbReference>
<dbReference type="Proteomes" id="UP000294901">
    <property type="component" value="Unassembled WGS sequence"/>
</dbReference>
<dbReference type="PANTHER" id="PTHR42711">
    <property type="entry name" value="ABC TRANSPORTER ATP-BINDING PROTEIN"/>
    <property type="match status" value="1"/>
</dbReference>
<dbReference type="AlphaFoldDB" id="A0A4R6JMP6"/>
<dbReference type="SUPFAM" id="SSF52540">
    <property type="entry name" value="P-loop containing nucleoside triphosphate hydrolases"/>
    <property type="match status" value="1"/>
</dbReference>
<evidence type="ECO:0000256" key="3">
    <source>
        <dbReference type="ARBA" id="ARBA00022741"/>
    </source>
</evidence>
<evidence type="ECO:0000313" key="8">
    <source>
        <dbReference type="Proteomes" id="UP000294901"/>
    </source>
</evidence>
<dbReference type="InterPro" id="IPR050763">
    <property type="entry name" value="ABC_transporter_ATP-binding"/>
</dbReference>
<dbReference type="InterPro" id="IPR003439">
    <property type="entry name" value="ABC_transporter-like_ATP-bd"/>
</dbReference>
<dbReference type="GO" id="GO:0005886">
    <property type="term" value="C:plasma membrane"/>
    <property type="evidence" value="ECO:0007669"/>
    <property type="project" value="UniProtKB-SubCell"/>
</dbReference>
<sequence>MTPESVITCTGLRSWYGRFEAVRGIDLAVRPGELFALLGTNGAGKTTTLETLQGHRRPGSGSVRVLGLDPRRHRRQLASKVGVVLQESGFAPDLTVAETVRMWRRLRRLRDDPRALDELLREVMLIDRADIRVGQLSGGERRRLDLAVGLTGDQRLLFLDEPTTGLDPQSRQRTWDVVRDRLRRGMTVLLTTHYLEEAEALADRVAIMDAGRIVATGTVEELAAQQPARIHCTVPAGLHGATIPGLSGEPAWTSGTAAGSADLTIVTSDLQADLARLSAWAAAHDAKLGRLQAAEASLTDIFQRITGVPS</sequence>
<dbReference type="PANTHER" id="PTHR42711:SF16">
    <property type="entry name" value="ABC TRANSPORTER ATP-BINDING PROTEIN"/>
    <property type="match status" value="1"/>
</dbReference>
<feature type="domain" description="ABC transporter" evidence="6">
    <location>
        <begin position="1"/>
        <end position="235"/>
    </location>
</feature>
<dbReference type="InterPro" id="IPR017871">
    <property type="entry name" value="ABC_transporter-like_CS"/>
</dbReference>
<protein>
    <submittedName>
        <fullName evidence="7">ABC-2 type transport system ATP-binding protein</fullName>
    </submittedName>
</protein>
<evidence type="ECO:0000256" key="1">
    <source>
        <dbReference type="ARBA" id="ARBA00004202"/>
    </source>
</evidence>
<reference evidence="7 8" key="1">
    <citation type="submission" date="2019-03" db="EMBL/GenBank/DDBJ databases">
        <title>Sequencing the genomes of 1000 actinobacteria strains.</title>
        <authorList>
            <person name="Klenk H.-P."/>
        </authorList>
    </citation>
    <scope>NUCLEOTIDE SEQUENCE [LARGE SCALE GENOMIC DNA]</scope>
    <source>
        <strain evidence="7 8">DSM 43805</strain>
    </source>
</reference>
<dbReference type="InterPro" id="IPR003593">
    <property type="entry name" value="AAA+_ATPase"/>
</dbReference>
<evidence type="ECO:0000256" key="2">
    <source>
        <dbReference type="ARBA" id="ARBA00022448"/>
    </source>
</evidence>
<comment type="caution">
    <text evidence="7">The sequence shown here is derived from an EMBL/GenBank/DDBJ whole genome shotgun (WGS) entry which is preliminary data.</text>
</comment>
<dbReference type="Pfam" id="PF00005">
    <property type="entry name" value="ABC_tran"/>
    <property type="match status" value="1"/>
</dbReference>
<dbReference type="GO" id="GO:0046677">
    <property type="term" value="P:response to antibiotic"/>
    <property type="evidence" value="ECO:0007669"/>
    <property type="project" value="UniProtKB-KW"/>
</dbReference>
<keyword evidence="3" id="KW-0547">Nucleotide-binding</keyword>
<accession>A0A4R6JMP6</accession>
<evidence type="ECO:0000256" key="4">
    <source>
        <dbReference type="ARBA" id="ARBA00022840"/>
    </source>
</evidence>
<keyword evidence="2" id="KW-0813">Transport</keyword>
<keyword evidence="5" id="KW-0046">Antibiotic resistance</keyword>
<evidence type="ECO:0000313" key="7">
    <source>
        <dbReference type="EMBL" id="TDO37002.1"/>
    </source>
</evidence>
<proteinExistence type="predicted"/>
<dbReference type="EMBL" id="SNWR01000001">
    <property type="protein sequence ID" value="TDO37002.1"/>
    <property type="molecule type" value="Genomic_DNA"/>
</dbReference>
<comment type="subcellular location">
    <subcellularLocation>
        <location evidence="1">Cell membrane</location>
        <topology evidence="1">Peripheral membrane protein</topology>
    </subcellularLocation>
</comment>
<dbReference type="PROSITE" id="PS00211">
    <property type="entry name" value="ABC_TRANSPORTER_1"/>
    <property type="match status" value="1"/>
</dbReference>
<dbReference type="InterPro" id="IPR027417">
    <property type="entry name" value="P-loop_NTPase"/>
</dbReference>
<dbReference type="RefSeq" id="WP_133871682.1">
    <property type="nucleotide sequence ID" value="NZ_BOMD01000072.1"/>
</dbReference>